<feature type="transmembrane region" description="Helical" evidence="1">
    <location>
        <begin position="128"/>
        <end position="147"/>
    </location>
</feature>
<keyword evidence="1" id="KW-1133">Transmembrane helix</keyword>
<dbReference type="AlphaFoldDB" id="A0A939TRE4"/>
<organism evidence="2 3">
    <name type="scientific">Microbacterium stercoris</name>
    <dbReference type="NCBI Taxonomy" id="2820289"/>
    <lineage>
        <taxon>Bacteria</taxon>
        <taxon>Bacillati</taxon>
        <taxon>Actinomycetota</taxon>
        <taxon>Actinomycetes</taxon>
        <taxon>Micrococcales</taxon>
        <taxon>Microbacteriaceae</taxon>
        <taxon>Microbacterium</taxon>
    </lineage>
</organism>
<evidence type="ECO:0000313" key="3">
    <source>
        <dbReference type="Proteomes" id="UP000680132"/>
    </source>
</evidence>
<feature type="transmembrane region" description="Helical" evidence="1">
    <location>
        <begin position="159"/>
        <end position="179"/>
    </location>
</feature>
<feature type="transmembrane region" description="Helical" evidence="1">
    <location>
        <begin position="46"/>
        <end position="67"/>
    </location>
</feature>
<keyword evidence="3" id="KW-1185">Reference proteome</keyword>
<comment type="caution">
    <text evidence="2">The sequence shown here is derived from an EMBL/GenBank/DDBJ whole genome shotgun (WGS) entry which is preliminary data.</text>
</comment>
<gene>
    <name evidence="2" type="ORF">J5V96_11150</name>
</gene>
<dbReference type="RefSeq" id="WP_208503773.1">
    <property type="nucleotide sequence ID" value="NZ_JAGFOA010000004.1"/>
</dbReference>
<proteinExistence type="predicted"/>
<protein>
    <submittedName>
        <fullName evidence="2">Uncharacterized protein</fullName>
    </submittedName>
</protein>
<feature type="transmembrane region" description="Helical" evidence="1">
    <location>
        <begin position="199"/>
        <end position="221"/>
    </location>
</feature>
<feature type="transmembrane region" description="Helical" evidence="1">
    <location>
        <begin position="74"/>
        <end position="94"/>
    </location>
</feature>
<name>A0A939TRE4_9MICO</name>
<keyword evidence="1" id="KW-0812">Transmembrane</keyword>
<accession>A0A939TRE4</accession>
<evidence type="ECO:0000256" key="1">
    <source>
        <dbReference type="SAM" id="Phobius"/>
    </source>
</evidence>
<reference evidence="2" key="1">
    <citation type="submission" date="2021-03" db="EMBL/GenBank/DDBJ databases">
        <title>Microbacterium sp. nov., a novel actinobacterium isolated from cow dung.</title>
        <authorList>
            <person name="Zhang L."/>
        </authorList>
    </citation>
    <scope>NUCLEOTIDE SEQUENCE</scope>
    <source>
        <strain evidence="2">NEAU-LLB</strain>
    </source>
</reference>
<sequence>MLNEREVATAIVLAALIVAGLANPKTRGDLLRSFAGVGKALWNRKIIGVLVAYIAWVGLCVLAMYNVGLWDVSLLKDTILTAMVVGLPLLFRALNNKSGGLLLRDVVKEAVGLSAFVGFYVNLSPLPLWAEILLQVVLILLVLMQVVVQRIDPSTGQKALSGCVNSALVAVGFGLMVWSTAHLASQWPTLDQNELTLQLLLAVWLPLALFPFLYGFAYLAAVEGILLRVSRLNEGVSWREKAGILVGLSFSLRTAKAFNGTHLQLRGERTFRGAVSHARDVSDDLDRRDAKALDQLQTLDALAGVEGAGADGAQLDRREFDGTKKALRWLHTCQSGWYERQGNRFWGAERTDNILRPLSRYGLPDDHGVIVETTPDRTRWRGWRILPSGWVLGIGATDRTSLFLYARSAPPASWPGDGPEWIDATRQEWPVDWDRNDQIVR</sequence>
<keyword evidence="1" id="KW-0472">Membrane</keyword>
<evidence type="ECO:0000313" key="2">
    <source>
        <dbReference type="EMBL" id="MBO3664066.1"/>
    </source>
</evidence>
<dbReference type="EMBL" id="JAGFOA010000004">
    <property type="protein sequence ID" value="MBO3664066.1"/>
    <property type="molecule type" value="Genomic_DNA"/>
</dbReference>
<dbReference type="Proteomes" id="UP000680132">
    <property type="component" value="Unassembled WGS sequence"/>
</dbReference>